<evidence type="ECO:0000313" key="3">
    <source>
        <dbReference type="Proteomes" id="UP000178227"/>
    </source>
</evidence>
<proteinExistence type="predicted"/>
<organism evidence="2 3">
    <name type="scientific">Candidatus Yanofskybacteria bacterium RIFCSPLOWO2_01_FULL_42_49</name>
    <dbReference type="NCBI Taxonomy" id="1802694"/>
    <lineage>
        <taxon>Bacteria</taxon>
        <taxon>Candidatus Yanofskyibacteriota</taxon>
    </lineage>
</organism>
<accession>A0A1F8GB91</accession>
<feature type="repeat" description="TPR" evidence="1">
    <location>
        <begin position="158"/>
        <end position="191"/>
    </location>
</feature>
<dbReference type="Gene3D" id="1.25.40.10">
    <property type="entry name" value="Tetratricopeptide repeat domain"/>
    <property type="match status" value="1"/>
</dbReference>
<evidence type="ECO:0000256" key="1">
    <source>
        <dbReference type="PROSITE-ProRule" id="PRU00339"/>
    </source>
</evidence>
<dbReference type="STRING" id="1802694.A2918_00900"/>
<dbReference type="Proteomes" id="UP000178227">
    <property type="component" value="Unassembled WGS sequence"/>
</dbReference>
<name>A0A1F8GB91_9BACT</name>
<keyword evidence="1" id="KW-0802">TPR repeat</keyword>
<dbReference type="AlphaFoldDB" id="A0A1F8GB91"/>
<dbReference type="PROSITE" id="PS50005">
    <property type="entry name" value="TPR"/>
    <property type="match status" value="1"/>
</dbReference>
<protein>
    <submittedName>
        <fullName evidence="2">Uncharacterized protein</fullName>
    </submittedName>
</protein>
<dbReference type="SMART" id="SM00028">
    <property type="entry name" value="TPR"/>
    <property type="match status" value="1"/>
</dbReference>
<comment type="caution">
    <text evidence="2">The sequence shown here is derived from an EMBL/GenBank/DDBJ whole genome shotgun (WGS) entry which is preliminary data.</text>
</comment>
<sequence length="212" mass="24382">MFLLIPIVLIIASASGLVFIVWRKLPRLKEVAASEVVAGDFNFRKDWRTIAYDFCPEVVDWAKNINVEEYKGMWLVEMEKLLRRLRVVSLKIDRFSDTLIKKIRRSVYSNSAPVFGEQQEEKNEKDKPAILTQENSREGFKKTEQKLILEIAKNPKNPTLYEDLGDLYAKAEDYRDAKESYEAAIELNSNDEALNKKLSAALEKLSPLIPQG</sequence>
<evidence type="ECO:0000313" key="2">
    <source>
        <dbReference type="EMBL" id="OGN22645.1"/>
    </source>
</evidence>
<dbReference type="EMBL" id="MGKI01000010">
    <property type="protein sequence ID" value="OGN22645.1"/>
    <property type="molecule type" value="Genomic_DNA"/>
</dbReference>
<dbReference type="InterPro" id="IPR011990">
    <property type="entry name" value="TPR-like_helical_dom_sf"/>
</dbReference>
<dbReference type="SUPFAM" id="SSF48452">
    <property type="entry name" value="TPR-like"/>
    <property type="match status" value="1"/>
</dbReference>
<gene>
    <name evidence="2" type="ORF">A2918_00900</name>
</gene>
<reference evidence="2 3" key="1">
    <citation type="journal article" date="2016" name="Nat. Commun.">
        <title>Thousands of microbial genomes shed light on interconnected biogeochemical processes in an aquifer system.</title>
        <authorList>
            <person name="Anantharaman K."/>
            <person name="Brown C.T."/>
            <person name="Hug L.A."/>
            <person name="Sharon I."/>
            <person name="Castelle C.J."/>
            <person name="Probst A.J."/>
            <person name="Thomas B.C."/>
            <person name="Singh A."/>
            <person name="Wilkins M.J."/>
            <person name="Karaoz U."/>
            <person name="Brodie E.L."/>
            <person name="Williams K.H."/>
            <person name="Hubbard S.S."/>
            <person name="Banfield J.F."/>
        </authorList>
    </citation>
    <scope>NUCLEOTIDE SEQUENCE [LARGE SCALE GENOMIC DNA]</scope>
</reference>
<dbReference type="InterPro" id="IPR019734">
    <property type="entry name" value="TPR_rpt"/>
</dbReference>